<evidence type="ECO:0000313" key="1">
    <source>
        <dbReference type="EMBL" id="GFY49305.1"/>
    </source>
</evidence>
<sequence length="100" mass="11598">MLFYLEVKLRANAKQFVHRLSPANPVCGSNPESDLQVFDKGRVTFLWWVIPWLGYARYAISHSVQGKQEIVLLVFILPTPTCHDLAVDEQWGRKMRTIVR</sequence>
<keyword evidence="2" id="KW-1185">Reference proteome</keyword>
<name>A0A8X7BZ64_9ARAC</name>
<organism evidence="1 2">
    <name type="scientific">Trichonephila inaurata madagascariensis</name>
    <dbReference type="NCBI Taxonomy" id="2747483"/>
    <lineage>
        <taxon>Eukaryota</taxon>
        <taxon>Metazoa</taxon>
        <taxon>Ecdysozoa</taxon>
        <taxon>Arthropoda</taxon>
        <taxon>Chelicerata</taxon>
        <taxon>Arachnida</taxon>
        <taxon>Araneae</taxon>
        <taxon>Araneomorphae</taxon>
        <taxon>Entelegynae</taxon>
        <taxon>Araneoidea</taxon>
        <taxon>Nephilidae</taxon>
        <taxon>Trichonephila</taxon>
        <taxon>Trichonephila inaurata</taxon>
    </lineage>
</organism>
<dbReference type="Proteomes" id="UP000886998">
    <property type="component" value="Unassembled WGS sequence"/>
</dbReference>
<dbReference type="AlphaFoldDB" id="A0A8X7BZ64"/>
<proteinExistence type="predicted"/>
<dbReference type="EMBL" id="BMAV01006945">
    <property type="protein sequence ID" value="GFY49305.1"/>
    <property type="molecule type" value="Genomic_DNA"/>
</dbReference>
<reference evidence="1" key="1">
    <citation type="submission" date="2020-08" db="EMBL/GenBank/DDBJ databases">
        <title>Multicomponent nature underlies the extraordinary mechanical properties of spider dragline silk.</title>
        <authorList>
            <person name="Kono N."/>
            <person name="Nakamura H."/>
            <person name="Mori M."/>
            <person name="Yoshida Y."/>
            <person name="Ohtoshi R."/>
            <person name="Malay A.D."/>
            <person name="Moran D.A.P."/>
            <person name="Tomita M."/>
            <person name="Numata K."/>
            <person name="Arakawa K."/>
        </authorList>
    </citation>
    <scope>NUCLEOTIDE SEQUENCE</scope>
</reference>
<protein>
    <submittedName>
        <fullName evidence="1">Uncharacterized protein</fullName>
    </submittedName>
</protein>
<comment type="caution">
    <text evidence="1">The sequence shown here is derived from an EMBL/GenBank/DDBJ whole genome shotgun (WGS) entry which is preliminary data.</text>
</comment>
<gene>
    <name evidence="1" type="ORF">TNIN_51751</name>
</gene>
<evidence type="ECO:0000313" key="2">
    <source>
        <dbReference type="Proteomes" id="UP000886998"/>
    </source>
</evidence>
<accession>A0A8X7BZ64</accession>